<feature type="compositionally biased region" description="Basic and acidic residues" evidence="1">
    <location>
        <begin position="85"/>
        <end position="102"/>
    </location>
</feature>
<reference evidence="2 3" key="1">
    <citation type="journal article" date="2019" name="Nat. Ecol. Evol.">
        <title>Megaphylogeny resolves global patterns of mushroom evolution.</title>
        <authorList>
            <person name="Varga T."/>
            <person name="Krizsan K."/>
            <person name="Foldi C."/>
            <person name="Dima B."/>
            <person name="Sanchez-Garcia M."/>
            <person name="Sanchez-Ramirez S."/>
            <person name="Szollosi G.J."/>
            <person name="Szarkandi J.G."/>
            <person name="Papp V."/>
            <person name="Albert L."/>
            <person name="Andreopoulos W."/>
            <person name="Angelini C."/>
            <person name="Antonin V."/>
            <person name="Barry K.W."/>
            <person name="Bougher N.L."/>
            <person name="Buchanan P."/>
            <person name="Buyck B."/>
            <person name="Bense V."/>
            <person name="Catcheside P."/>
            <person name="Chovatia M."/>
            <person name="Cooper J."/>
            <person name="Damon W."/>
            <person name="Desjardin D."/>
            <person name="Finy P."/>
            <person name="Geml J."/>
            <person name="Haridas S."/>
            <person name="Hughes K."/>
            <person name="Justo A."/>
            <person name="Karasinski D."/>
            <person name="Kautmanova I."/>
            <person name="Kiss B."/>
            <person name="Kocsube S."/>
            <person name="Kotiranta H."/>
            <person name="LaButti K.M."/>
            <person name="Lechner B.E."/>
            <person name="Liimatainen K."/>
            <person name="Lipzen A."/>
            <person name="Lukacs Z."/>
            <person name="Mihaltcheva S."/>
            <person name="Morgado L.N."/>
            <person name="Niskanen T."/>
            <person name="Noordeloos M.E."/>
            <person name="Ohm R.A."/>
            <person name="Ortiz-Santana B."/>
            <person name="Ovrebo C."/>
            <person name="Racz N."/>
            <person name="Riley R."/>
            <person name="Savchenko A."/>
            <person name="Shiryaev A."/>
            <person name="Soop K."/>
            <person name="Spirin V."/>
            <person name="Szebenyi C."/>
            <person name="Tomsovsky M."/>
            <person name="Tulloss R.E."/>
            <person name="Uehling J."/>
            <person name="Grigoriev I.V."/>
            <person name="Vagvolgyi C."/>
            <person name="Papp T."/>
            <person name="Martin F.M."/>
            <person name="Miettinen O."/>
            <person name="Hibbett D.S."/>
            <person name="Nagy L.G."/>
        </authorList>
    </citation>
    <scope>NUCLEOTIDE SEQUENCE [LARGE SCALE GENOMIC DNA]</scope>
    <source>
        <strain evidence="2 3">FP101781</strain>
    </source>
</reference>
<dbReference type="AlphaFoldDB" id="A0A4Y7SF72"/>
<proteinExistence type="predicted"/>
<gene>
    <name evidence="2" type="ORF">FA13DRAFT_1717788</name>
</gene>
<evidence type="ECO:0000313" key="3">
    <source>
        <dbReference type="Proteomes" id="UP000298030"/>
    </source>
</evidence>
<feature type="compositionally biased region" description="Low complexity" evidence="1">
    <location>
        <begin position="346"/>
        <end position="356"/>
    </location>
</feature>
<evidence type="ECO:0000313" key="2">
    <source>
        <dbReference type="EMBL" id="TEB20406.1"/>
    </source>
</evidence>
<sequence length="412" mass="45732">MPNVRLSDGIMLNRDECFISICHGRVTRHARYIVTTEPQACRISGHSENCGGVNFAVWGKVPKLGVSREVPPLSKRGELASPDGAESHGVRHGEGEGRERELEQSTRLLLHLDLGDADLGPQVGWCHKGYGGIGEEFTNYVGGDSAGCGETLNSTPSLYHHLRDGRYLRWPMYYGLAATRDLVGSPSGYPRDRELDLALEYPAHRGRVTALEVPWVILQRRLQVAYALSARLAMPRTNQSRDPNRRPQCRQASLRIPPRAHAAHPLGRQRRRSRRSQGGDKTTLRSPKSPQPPLDGAPARQFRQHLSQDRKTARPSDELSFSVVSPISPRLPLRKEGSLPSHDGQTSSRGTNGSTTRVEYQERHGNLLVIPKGTLRHVVERIGQEEDPPVWGTSWDSITEALEPLSPREAAC</sequence>
<accession>A0A4Y7SF72</accession>
<organism evidence="2 3">
    <name type="scientific">Coprinellus micaceus</name>
    <name type="common">Glistening ink-cap mushroom</name>
    <name type="synonym">Coprinus micaceus</name>
    <dbReference type="NCBI Taxonomy" id="71717"/>
    <lineage>
        <taxon>Eukaryota</taxon>
        <taxon>Fungi</taxon>
        <taxon>Dikarya</taxon>
        <taxon>Basidiomycota</taxon>
        <taxon>Agaricomycotina</taxon>
        <taxon>Agaricomycetes</taxon>
        <taxon>Agaricomycetidae</taxon>
        <taxon>Agaricales</taxon>
        <taxon>Agaricineae</taxon>
        <taxon>Psathyrellaceae</taxon>
        <taxon>Coprinellus</taxon>
    </lineage>
</organism>
<feature type="compositionally biased region" description="Basic and acidic residues" evidence="1">
    <location>
        <begin position="306"/>
        <end position="317"/>
    </location>
</feature>
<keyword evidence="3" id="KW-1185">Reference proteome</keyword>
<comment type="caution">
    <text evidence="2">The sequence shown here is derived from an EMBL/GenBank/DDBJ whole genome shotgun (WGS) entry which is preliminary data.</text>
</comment>
<protein>
    <submittedName>
        <fullName evidence="2">Uncharacterized protein</fullName>
    </submittedName>
</protein>
<dbReference type="Proteomes" id="UP000298030">
    <property type="component" value="Unassembled WGS sequence"/>
</dbReference>
<feature type="region of interest" description="Disordered" evidence="1">
    <location>
        <begin position="72"/>
        <end position="102"/>
    </location>
</feature>
<feature type="region of interest" description="Disordered" evidence="1">
    <location>
        <begin position="236"/>
        <end position="356"/>
    </location>
</feature>
<dbReference type="EMBL" id="QPFP01000141">
    <property type="protein sequence ID" value="TEB20406.1"/>
    <property type="molecule type" value="Genomic_DNA"/>
</dbReference>
<name>A0A4Y7SF72_COPMI</name>
<evidence type="ECO:0000256" key="1">
    <source>
        <dbReference type="SAM" id="MobiDB-lite"/>
    </source>
</evidence>